<accession>K9YJJ5</accession>
<gene>
    <name evidence="3" type="ordered locus">Cyast_0268</name>
</gene>
<dbReference type="SUPFAM" id="SSF55681">
    <property type="entry name" value="Class II aaRS and biotin synthetases"/>
    <property type="match status" value="1"/>
</dbReference>
<dbReference type="CDD" id="cd16442">
    <property type="entry name" value="BPL"/>
    <property type="match status" value="1"/>
</dbReference>
<dbReference type="AlphaFoldDB" id="K9YJJ5"/>
<dbReference type="PANTHER" id="PTHR12835:SF5">
    <property type="entry name" value="BIOTIN--PROTEIN LIGASE"/>
    <property type="match status" value="1"/>
</dbReference>
<dbReference type="InterPro" id="IPR004408">
    <property type="entry name" value="Biotin_CoA_COase_ligase"/>
</dbReference>
<name>K9YJJ5_CYASC</name>
<dbReference type="eggNOG" id="COG0340">
    <property type="taxonomic scope" value="Bacteria"/>
</dbReference>
<dbReference type="GO" id="GO:0004077">
    <property type="term" value="F:biotin--[biotin carboxyl-carrier protein] ligase activity"/>
    <property type="evidence" value="ECO:0007669"/>
    <property type="project" value="InterPro"/>
</dbReference>
<dbReference type="STRING" id="292563.Cyast_0268"/>
<dbReference type="GO" id="GO:0005737">
    <property type="term" value="C:cytoplasm"/>
    <property type="evidence" value="ECO:0007669"/>
    <property type="project" value="TreeGrafter"/>
</dbReference>
<keyword evidence="1 3" id="KW-0436">Ligase</keyword>
<evidence type="ECO:0000256" key="1">
    <source>
        <dbReference type="ARBA" id="ARBA00022598"/>
    </source>
</evidence>
<proteinExistence type="predicted"/>
<keyword evidence="4" id="KW-1185">Reference proteome</keyword>
<dbReference type="Pfam" id="PF03099">
    <property type="entry name" value="BPL_LplA_LipB"/>
    <property type="match status" value="1"/>
</dbReference>
<evidence type="ECO:0000313" key="4">
    <source>
        <dbReference type="Proteomes" id="UP000010483"/>
    </source>
</evidence>
<dbReference type="Proteomes" id="UP000010483">
    <property type="component" value="Chromosome"/>
</dbReference>
<evidence type="ECO:0000259" key="2">
    <source>
        <dbReference type="PROSITE" id="PS51733"/>
    </source>
</evidence>
<dbReference type="KEGG" id="csn:Cyast_0268"/>
<protein>
    <submittedName>
        <fullName evidence="3">Biotin/acetyl-CoA-carboxylase ligase</fullName>
    </submittedName>
</protein>
<dbReference type="BioCyc" id="CSTA292563:G1353-267-MONOMER"/>
<dbReference type="EMBL" id="CP003940">
    <property type="protein sequence ID" value="AFZ46248.1"/>
    <property type="molecule type" value="Genomic_DNA"/>
</dbReference>
<dbReference type="PROSITE" id="PS51733">
    <property type="entry name" value="BPL_LPL_CATALYTIC"/>
    <property type="match status" value="1"/>
</dbReference>
<sequence length="273" mass="30699">MEKITIELSSRVSFLSDNKIVCYVYESLASTNTQAWELCNQENWDSAFVVVAKQQTAGKGQRGNVWQSSLGGLYLTVVFPPQINLVKVNHLTLFSALGITENFNKYKVPVKIKWLNDLMLLNKKLGGILSEVRSQNGIIKRSIIGVGINWKNSLNLSSSTSLSSYYQNNNPALIESSGQLLKVVVDGIFQGYNNYVKQGINCLLQRYNNYLIYQNQEVIYNNLQGKVLGVDYNSNLMVKFSAMGSSSKVLFSPDEYAISPYRDGKISNIFERK</sequence>
<organism evidence="3 4">
    <name type="scientific">Cyanobacterium stanieri (strain ATCC 29140 / PCC 7202)</name>
    <dbReference type="NCBI Taxonomy" id="292563"/>
    <lineage>
        <taxon>Bacteria</taxon>
        <taxon>Bacillati</taxon>
        <taxon>Cyanobacteriota</taxon>
        <taxon>Cyanophyceae</taxon>
        <taxon>Oscillatoriophycideae</taxon>
        <taxon>Chroococcales</taxon>
        <taxon>Geminocystaceae</taxon>
        <taxon>Cyanobacterium</taxon>
    </lineage>
</organism>
<dbReference type="PATRIC" id="fig|292563.3.peg.279"/>
<reference evidence="4" key="1">
    <citation type="journal article" date="2013" name="Proc. Natl. Acad. Sci. U.S.A.">
        <title>Improving the coverage of the cyanobacterial phylum using diversity-driven genome sequencing.</title>
        <authorList>
            <person name="Shih P.M."/>
            <person name="Wu D."/>
            <person name="Latifi A."/>
            <person name="Axen S.D."/>
            <person name="Fewer D.P."/>
            <person name="Talla E."/>
            <person name="Calteau A."/>
            <person name="Cai F."/>
            <person name="Tandeau de Marsac N."/>
            <person name="Rippka R."/>
            <person name="Herdman M."/>
            <person name="Sivonen K."/>
            <person name="Coursin T."/>
            <person name="Laurent T."/>
            <person name="Goodwin L."/>
            <person name="Nolan M."/>
            <person name="Davenport K.W."/>
            <person name="Han C.S."/>
            <person name="Rubin E.M."/>
            <person name="Eisen J.A."/>
            <person name="Woyke T."/>
            <person name="Gugger M."/>
            <person name="Kerfeld C.A."/>
        </authorList>
    </citation>
    <scope>NUCLEOTIDE SEQUENCE [LARGE SCALE GENOMIC DNA]</scope>
    <source>
        <strain evidence="4">ATCC 29140 / PCC 7202</strain>
    </source>
</reference>
<dbReference type="HOGENOM" id="CLU_051096_6_0_3"/>
<feature type="domain" description="BPL/LPL catalytic" evidence="2">
    <location>
        <begin position="7"/>
        <end position="193"/>
    </location>
</feature>
<dbReference type="NCBIfam" id="TIGR00121">
    <property type="entry name" value="birA_ligase"/>
    <property type="match status" value="1"/>
</dbReference>
<dbReference type="InterPro" id="IPR004143">
    <property type="entry name" value="BPL_LPL_catalytic"/>
</dbReference>
<dbReference type="PANTHER" id="PTHR12835">
    <property type="entry name" value="BIOTIN PROTEIN LIGASE"/>
    <property type="match status" value="1"/>
</dbReference>
<evidence type="ECO:0000313" key="3">
    <source>
        <dbReference type="EMBL" id="AFZ46248.1"/>
    </source>
</evidence>
<dbReference type="InterPro" id="IPR045864">
    <property type="entry name" value="aa-tRNA-synth_II/BPL/LPL"/>
</dbReference>
<dbReference type="Gene3D" id="3.30.930.10">
    <property type="entry name" value="Bira Bifunctional Protein, Domain 2"/>
    <property type="match status" value="1"/>
</dbReference>